<dbReference type="Gene3D" id="3.40.50.1360">
    <property type="match status" value="1"/>
</dbReference>
<keyword evidence="6" id="KW-0614">Plasmid</keyword>
<feature type="domain" description="Sugar-binding" evidence="5">
    <location>
        <begin position="63"/>
        <end position="314"/>
    </location>
</feature>
<geneLocation type="plasmid" evidence="7">
    <name>pne1b</name>
</geneLocation>
<dbReference type="Pfam" id="PF04198">
    <property type="entry name" value="Sugar-bind"/>
    <property type="match status" value="1"/>
</dbReference>
<evidence type="ECO:0000256" key="3">
    <source>
        <dbReference type="ARBA" id="ARBA00023125"/>
    </source>
</evidence>
<accession>A0A6B9GH31</accession>
<evidence type="ECO:0000259" key="5">
    <source>
        <dbReference type="Pfam" id="PF04198"/>
    </source>
</evidence>
<evidence type="ECO:0000256" key="2">
    <source>
        <dbReference type="ARBA" id="ARBA00023015"/>
    </source>
</evidence>
<reference evidence="6 7" key="1">
    <citation type="submission" date="2017-11" db="EMBL/GenBank/DDBJ databases">
        <title>Genome sequence of Pantoea cypripedii NE1.</title>
        <authorList>
            <person name="Nascimento F.X."/>
        </authorList>
    </citation>
    <scope>NUCLEOTIDE SEQUENCE [LARGE SCALE GENOMIC DNA]</scope>
    <source>
        <strain evidence="6 7">NE1</strain>
        <plasmid evidence="7">pne1b</plasmid>
    </source>
</reference>
<keyword evidence="4" id="KW-0804">Transcription</keyword>
<gene>
    <name evidence="6" type="ORF">CUN67_27255</name>
</gene>
<dbReference type="AlphaFoldDB" id="A0A6B9GH31"/>
<dbReference type="InterPro" id="IPR007324">
    <property type="entry name" value="Sugar-bd_dom_put"/>
</dbReference>
<proteinExistence type="inferred from homology"/>
<keyword evidence="3 6" id="KW-0238">DNA-binding</keyword>
<dbReference type="InterPro" id="IPR037171">
    <property type="entry name" value="NagB/RpiA_transferase-like"/>
</dbReference>
<dbReference type="GO" id="GO:0030246">
    <property type="term" value="F:carbohydrate binding"/>
    <property type="evidence" value="ECO:0007669"/>
    <property type="project" value="InterPro"/>
</dbReference>
<evidence type="ECO:0000256" key="1">
    <source>
        <dbReference type="ARBA" id="ARBA00010466"/>
    </source>
</evidence>
<evidence type="ECO:0000256" key="4">
    <source>
        <dbReference type="ARBA" id="ARBA00023163"/>
    </source>
</evidence>
<evidence type="ECO:0000313" key="6">
    <source>
        <dbReference type="EMBL" id="QGY32646.1"/>
    </source>
</evidence>
<evidence type="ECO:0000313" key="7">
    <source>
        <dbReference type="Proteomes" id="UP000502005"/>
    </source>
</evidence>
<name>A0A6B9GH31_PANCY</name>
<dbReference type="Proteomes" id="UP000502005">
    <property type="component" value="Plasmid pNE1B"/>
</dbReference>
<keyword evidence="2" id="KW-0805">Transcription regulation</keyword>
<dbReference type="InterPro" id="IPR051054">
    <property type="entry name" value="SorC_transcr_regulators"/>
</dbReference>
<dbReference type="Gene3D" id="1.10.10.60">
    <property type="entry name" value="Homeodomain-like"/>
    <property type="match status" value="1"/>
</dbReference>
<protein>
    <submittedName>
        <fullName evidence="6">DNA-binding transcriptional regulator</fullName>
    </submittedName>
</protein>
<comment type="similarity">
    <text evidence="1">Belongs to the SorC transcriptional regulatory family.</text>
</comment>
<dbReference type="PANTHER" id="PTHR34294">
    <property type="entry name" value="TRANSCRIPTIONAL REGULATOR-RELATED"/>
    <property type="match status" value="1"/>
</dbReference>
<sequence>MLKQNDLRLVVKIATLYYGEGMKQTDIARALNLSQSFVSRALNRSIKDGIVKISVMQPPNIFSELERGIERRYGLQQAIVVDATEDEEDAFIRQAIGTAAAHYLETRLRPGEWVGISSWSSTIKAMVSELHTLTTEAAGVIQLLGGVGVNGNVQATILTQSLADMLSCKSWLLPAQSIEGSVDSRIALAANKDVREVLDKFDKVTLALVGIGDMEPSQLLRYSGNYYDKNMLTRLAAQGAVGDICLHYYNAQGQPVLDESEDPAMGMRLEQLKRCPQVVGLAGGRKKLAAIQGALKGGYLNVLITDFQTARLLVSD</sequence>
<dbReference type="PANTHER" id="PTHR34294:SF12">
    <property type="entry name" value="SUGAR-BINDING TRANSCRIPTIONAL REGULATOR"/>
    <property type="match status" value="1"/>
</dbReference>
<dbReference type="EMBL" id="CP024770">
    <property type="protein sequence ID" value="QGY32646.1"/>
    <property type="molecule type" value="Genomic_DNA"/>
</dbReference>
<dbReference type="SUPFAM" id="SSF100950">
    <property type="entry name" value="NagB/RpiA/CoA transferase-like"/>
    <property type="match status" value="1"/>
</dbReference>
<organism evidence="6 7">
    <name type="scientific">Pantoea cypripedii</name>
    <name type="common">Pectobacterium cypripedii</name>
    <name type="synonym">Erwinia cypripedii</name>
    <dbReference type="NCBI Taxonomy" id="55209"/>
    <lineage>
        <taxon>Bacteria</taxon>
        <taxon>Pseudomonadati</taxon>
        <taxon>Pseudomonadota</taxon>
        <taxon>Gammaproteobacteria</taxon>
        <taxon>Enterobacterales</taxon>
        <taxon>Erwiniaceae</taxon>
        <taxon>Pantoea</taxon>
    </lineage>
</organism>
<dbReference type="GO" id="GO:0003677">
    <property type="term" value="F:DNA binding"/>
    <property type="evidence" value="ECO:0007669"/>
    <property type="project" value="UniProtKB-KW"/>
</dbReference>